<proteinExistence type="predicted"/>
<organism evidence="1 2">
    <name type="scientific">Proteiniphilum saccharofermentans</name>
    <dbReference type="NCBI Taxonomy" id="1642647"/>
    <lineage>
        <taxon>Bacteria</taxon>
        <taxon>Pseudomonadati</taxon>
        <taxon>Bacteroidota</taxon>
        <taxon>Bacteroidia</taxon>
        <taxon>Bacteroidales</taxon>
        <taxon>Dysgonomonadaceae</taxon>
        <taxon>Proteiniphilum</taxon>
    </lineage>
</organism>
<dbReference type="RefSeq" id="WP_076928651.1">
    <property type="nucleotide sequence ID" value="NZ_DAMBAO010000002.1"/>
</dbReference>
<dbReference type="EMBL" id="LT605205">
    <property type="protein sequence ID" value="SCD19348.1"/>
    <property type="molecule type" value="Genomic_DNA"/>
</dbReference>
<dbReference type="AlphaFoldDB" id="A0A1R3T2E0"/>
<name>A0A1R3T2E0_9BACT</name>
<dbReference type="Proteomes" id="UP000187464">
    <property type="component" value="Chromosome I"/>
</dbReference>
<sequence>MKKILLLAGILLWGIPLFAQLDGTYKIGADSIAFSGEKVTFRISGFGGLSSAHVGEGKYELSGDYLFIHTTDYSGDKTNFELLDGSKKDTCVVHTVSSQNYAVQGILVESRTKSGKLISGKVTGNDGKVFFTPCNKIASISATSLGYNSISLDYTPGKDYQIRLAENDIIENRTVVFKINFIDEETLSLLMLTEDFKTGKNRDKELQKLEKRARKTNKLDKRLKKVYIPYNRRN</sequence>
<accession>A0A1R3T2E0</accession>
<evidence type="ECO:0000313" key="2">
    <source>
        <dbReference type="Proteomes" id="UP000187464"/>
    </source>
</evidence>
<protein>
    <submittedName>
        <fullName evidence="1">Uncharacterized protein</fullName>
    </submittedName>
</protein>
<gene>
    <name evidence="1" type="ORF">PSM36_0518</name>
</gene>
<keyword evidence="2" id="KW-1185">Reference proteome</keyword>
<evidence type="ECO:0000313" key="1">
    <source>
        <dbReference type="EMBL" id="SCD19348.1"/>
    </source>
</evidence>
<dbReference type="KEGG" id="psac:PSM36_0518"/>
<reference evidence="1 2" key="1">
    <citation type="submission" date="2016-08" db="EMBL/GenBank/DDBJ databases">
        <authorList>
            <person name="Seilhamer J.J."/>
        </authorList>
    </citation>
    <scope>NUCLEOTIDE SEQUENCE [LARGE SCALE GENOMIC DNA]</scope>
    <source>
        <strain evidence="1">M3/6</strain>
    </source>
</reference>